<keyword evidence="1" id="KW-0489">Methyltransferase</keyword>
<evidence type="ECO:0000313" key="4">
    <source>
        <dbReference type="Proteomes" id="UP001642484"/>
    </source>
</evidence>
<accession>A0ABP0SUS7</accession>
<evidence type="ECO:0000313" key="3">
    <source>
        <dbReference type="EMBL" id="CAK9116172.1"/>
    </source>
</evidence>
<dbReference type="Proteomes" id="UP001642484">
    <property type="component" value="Unassembled WGS sequence"/>
</dbReference>
<gene>
    <name evidence="3" type="ORF">CCMP2556_LOCUS53824</name>
</gene>
<dbReference type="InterPro" id="IPR029063">
    <property type="entry name" value="SAM-dependent_MTases_sf"/>
</dbReference>
<dbReference type="Gene3D" id="3.40.50.150">
    <property type="entry name" value="Vaccinia Virus protein VP39"/>
    <property type="match status" value="1"/>
</dbReference>
<sequence length="206" mass="23031">MEGDKYAIVRRRLQKLGYSVSGGLRNTADFGLPQQRRRAWLLCHLQSEVQCSADELTSDINRFQRCNVLLDKCVDLCPNRTDTKGRAPTRSKKGDAGQMKWKEGFEQQCEFYGKVKLEGRVRTLKQLVDGCSDREICILAVAMEDMATTKGFDAMKQLAVIQDQNFDRATWARSDVSTTTCIIPGGKYVATGPAGFHVLSAKELEG</sequence>
<dbReference type="InterPro" id="IPR001525">
    <property type="entry name" value="C5_MeTfrase"/>
</dbReference>
<keyword evidence="2" id="KW-0808">Transferase</keyword>
<name>A0ABP0SUS7_9DINO</name>
<evidence type="ECO:0008006" key="5">
    <source>
        <dbReference type="Google" id="ProtNLM"/>
    </source>
</evidence>
<protein>
    <recommendedName>
        <fullName evidence="5">DNA (cytosine-5-)-methyltransferase</fullName>
    </recommendedName>
</protein>
<dbReference type="SUPFAM" id="SSF53335">
    <property type="entry name" value="S-adenosyl-L-methionine-dependent methyltransferases"/>
    <property type="match status" value="1"/>
</dbReference>
<evidence type="ECO:0000256" key="2">
    <source>
        <dbReference type="ARBA" id="ARBA00022679"/>
    </source>
</evidence>
<comment type="caution">
    <text evidence="3">The sequence shown here is derived from an EMBL/GenBank/DDBJ whole genome shotgun (WGS) entry which is preliminary data.</text>
</comment>
<organism evidence="3 4">
    <name type="scientific">Durusdinium trenchii</name>
    <dbReference type="NCBI Taxonomy" id="1381693"/>
    <lineage>
        <taxon>Eukaryota</taxon>
        <taxon>Sar</taxon>
        <taxon>Alveolata</taxon>
        <taxon>Dinophyceae</taxon>
        <taxon>Suessiales</taxon>
        <taxon>Symbiodiniaceae</taxon>
        <taxon>Durusdinium</taxon>
    </lineage>
</organism>
<keyword evidence="4" id="KW-1185">Reference proteome</keyword>
<evidence type="ECO:0000256" key="1">
    <source>
        <dbReference type="ARBA" id="ARBA00022603"/>
    </source>
</evidence>
<reference evidence="3 4" key="1">
    <citation type="submission" date="2024-02" db="EMBL/GenBank/DDBJ databases">
        <authorList>
            <person name="Chen Y."/>
            <person name="Shah S."/>
            <person name="Dougan E. K."/>
            <person name="Thang M."/>
            <person name="Chan C."/>
        </authorList>
    </citation>
    <scope>NUCLEOTIDE SEQUENCE [LARGE SCALE GENOMIC DNA]</scope>
</reference>
<dbReference type="EMBL" id="CAXAMN010028339">
    <property type="protein sequence ID" value="CAK9116172.1"/>
    <property type="molecule type" value="Genomic_DNA"/>
</dbReference>
<proteinExistence type="predicted"/>
<dbReference type="Pfam" id="PF00145">
    <property type="entry name" value="DNA_methylase"/>
    <property type="match status" value="1"/>
</dbReference>